<dbReference type="RefSeq" id="WP_114068569.1">
    <property type="nucleotide sequence ID" value="NZ_CP030850.1"/>
</dbReference>
<dbReference type="SUPFAM" id="SSF53756">
    <property type="entry name" value="UDP-Glycosyltransferase/glycogen phosphorylase"/>
    <property type="match status" value="1"/>
</dbReference>
<evidence type="ECO:0000313" key="2">
    <source>
        <dbReference type="Proteomes" id="UP000251993"/>
    </source>
</evidence>
<name>A0A344TMD0_9BACT</name>
<dbReference type="Proteomes" id="UP000251993">
    <property type="component" value="Chromosome"/>
</dbReference>
<dbReference type="Gene3D" id="3.40.50.2000">
    <property type="entry name" value="Glycogen Phosphorylase B"/>
    <property type="match status" value="1"/>
</dbReference>
<organism evidence="1 2">
    <name type="scientific">Runella rosea</name>
    <dbReference type="NCBI Taxonomy" id="2259595"/>
    <lineage>
        <taxon>Bacteria</taxon>
        <taxon>Pseudomonadati</taxon>
        <taxon>Bacteroidota</taxon>
        <taxon>Cytophagia</taxon>
        <taxon>Cytophagales</taxon>
        <taxon>Spirosomataceae</taxon>
        <taxon>Runella</taxon>
    </lineage>
</organism>
<proteinExistence type="predicted"/>
<dbReference type="EMBL" id="CP030850">
    <property type="protein sequence ID" value="AXE19801.1"/>
    <property type="molecule type" value="Genomic_DNA"/>
</dbReference>
<keyword evidence="2" id="KW-1185">Reference proteome</keyword>
<protein>
    <submittedName>
        <fullName evidence="1">Uncharacterized protein</fullName>
    </submittedName>
</protein>
<gene>
    <name evidence="1" type="ORF">DR864_19665</name>
</gene>
<dbReference type="AlphaFoldDB" id="A0A344TMD0"/>
<accession>A0A344TMD0</accession>
<dbReference type="OrthoDB" id="9813214at2"/>
<dbReference type="KEGG" id="run:DR864_19665"/>
<reference evidence="1 2" key="1">
    <citation type="submission" date="2018-07" db="EMBL/GenBank/DDBJ databases">
        <title>Genome sequencing of Runella.</title>
        <authorList>
            <person name="Baek M.-G."/>
            <person name="Yi H."/>
        </authorList>
    </citation>
    <scope>NUCLEOTIDE SEQUENCE [LARGE SCALE GENOMIC DNA]</scope>
    <source>
        <strain evidence="1 2">HYN0085</strain>
    </source>
</reference>
<evidence type="ECO:0000313" key="1">
    <source>
        <dbReference type="EMBL" id="AXE19801.1"/>
    </source>
</evidence>
<sequence length="347" mass="40141">MPLPKLLYLCINDGSDTRINKEIKTLSTHFDVVYLGIGRDDSQAFVKPYCAEFCLIEGHHKSLGTLVRYFFAFVKRYFTQSFRSIHVINEQLLLIFFPLLIWSRRRVVADIFDSIFLRSASPIVRSLQSLLYRLPKTIIVTDDNRKTLVPKEFQNKTVVVENYPYAFYDVQSKAAAADELLILYSGSLGVTRGTVLLAELLKCSSKVKVWMIGWVYDEPTRLLSQHPQVTFWGVKTQQETMRLASECDYILSVYEPINDNNLNASPNKIYDAVQSQTPVIINAEIKVSQFVAKNRLGYVLESYYSSDFELLLQQLIAQKKDFVFDNDLRRRYTWEAIAQKLIETHLE</sequence>